<evidence type="ECO:0000313" key="2">
    <source>
        <dbReference type="EMBL" id="WUQ16234.1"/>
    </source>
</evidence>
<dbReference type="RefSeq" id="WP_328964549.1">
    <property type="nucleotide sequence ID" value="NZ_CP108090.1"/>
</dbReference>
<keyword evidence="3" id="KW-1185">Reference proteome</keyword>
<feature type="compositionally biased region" description="Gly residues" evidence="1">
    <location>
        <begin position="1"/>
        <end position="18"/>
    </location>
</feature>
<accession>A0ABZ1TK72</accession>
<evidence type="ECO:0000256" key="1">
    <source>
        <dbReference type="SAM" id="MobiDB-lite"/>
    </source>
</evidence>
<dbReference type="EMBL" id="CP108090">
    <property type="protein sequence ID" value="WUQ16234.1"/>
    <property type="molecule type" value="Genomic_DNA"/>
</dbReference>
<reference evidence="2" key="1">
    <citation type="submission" date="2022-10" db="EMBL/GenBank/DDBJ databases">
        <title>The complete genomes of actinobacterial strains from the NBC collection.</title>
        <authorList>
            <person name="Joergensen T.S."/>
            <person name="Alvarez Arevalo M."/>
            <person name="Sterndorff E.B."/>
            <person name="Faurdal D."/>
            <person name="Vuksanovic O."/>
            <person name="Mourched A.-S."/>
            <person name="Charusanti P."/>
            <person name="Shaw S."/>
            <person name="Blin K."/>
            <person name="Weber T."/>
        </authorList>
    </citation>
    <scope>NUCLEOTIDE SEQUENCE</scope>
    <source>
        <strain evidence="2">NBC_00248</strain>
    </source>
</reference>
<proteinExistence type="predicted"/>
<dbReference type="Proteomes" id="UP001432039">
    <property type="component" value="Chromosome"/>
</dbReference>
<evidence type="ECO:0000313" key="3">
    <source>
        <dbReference type="Proteomes" id="UP001432039"/>
    </source>
</evidence>
<organism evidence="2 3">
    <name type="scientific">Streptomyces virginiae</name>
    <name type="common">Streptomyces cinnamonensis</name>
    <dbReference type="NCBI Taxonomy" id="1961"/>
    <lineage>
        <taxon>Bacteria</taxon>
        <taxon>Bacillati</taxon>
        <taxon>Actinomycetota</taxon>
        <taxon>Actinomycetes</taxon>
        <taxon>Kitasatosporales</taxon>
        <taxon>Streptomycetaceae</taxon>
        <taxon>Streptomyces</taxon>
    </lineage>
</organism>
<name>A0ABZ1TK72_STRVG</name>
<gene>
    <name evidence="2" type="ORF">OG517_35125</name>
</gene>
<protein>
    <recommendedName>
        <fullName evidence="4">HEAT repeat domain-containing protein</fullName>
    </recommendedName>
</protein>
<evidence type="ECO:0008006" key="4">
    <source>
        <dbReference type="Google" id="ProtNLM"/>
    </source>
</evidence>
<feature type="region of interest" description="Disordered" evidence="1">
    <location>
        <begin position="1"/>
        <end position="21"/>
    </location>
</feature>
<sequence length="146" mass="16086">MGTGTGTGTADGAGGPDWQGGSNLIGVDRPDVVLAAFERGEPQVGVAVIGLALNHADPAAVLPMVARALESADREVRRQGVIALAHVARLHRTVDRRCLELLRRCPRGNEADDDLWSFVPHRELPLWLWRHHVRERLVDRLRRPFG</sequence>